<keyword evidence="3" id="KW-1185">Reference proteome</keyword>
<sequence>MISTVTGSIILKIFIMGLCSCYSSVCWLAKCFFRNFTSFLYCFQRTSISERPRNLFVDGTHETDSHRIARPHKPDLIRGHRVVRHSEETQPTAYSGLARVSEVDHLTPSDQRNSDTSTDSPSCPSDHTVPLPPSRNNSSSVAAVPSLVADHPDAEPVPYTIVANMINALSQRIMNNISEEELERRLHMWEQKAATVPDHEAQKPPCAPGLPYQSVGLSSSTELLVHRNSDVNENHTRSSKLRRINSARFPTEKRLLKHSMLAQARRLEQRKKIDICVDLLNRLVAHTNYPAFEADMLELLGRQPSWHQISILYYLARCAVRHLLNSHFSKLDSLNKSTEPVNQLNTFRHSSSFTASGEASTCVTVMHDERSRLQSPIRTTPAALAEIGHCRASVERIKDFTITFFFRWYADWVYARGGWQSVIEETDDSELD</sequence>
<protein>
    <submittedName>
        <fullName evidence="2">Uncharacterized protein</fullName>
    </submittedName>
</protein>
<accession>A0A074ZMP5</accession>
<feature type="region of interest" description="Disordered" evidence="1">
    <location>
        <begin position="106"/>
        <end position="141"/>
    </location>
</feature>
<dbReference type="Gene3D" id="1.10.437.10">
    <property type="entry name" value="Blc2-like"/>
    <property type="match status" value="1"/>
</dbReference>
<dbReference type="Proteomes" id="UP000054324">
    <property type="component" value="Unassembled WGS sequence"/>
</dbReference>
<dbReference type="GeneID" id="20318962"/>
<organism evidence="2 3">
    <name type="scientific">Opisthorchis viverrini</name>
    <name type="common">Southeast Asian liver fluke</name>
    <dbReference type="NCBI Taxonomy" id="6198"/>
    <lineage>
        <taxon>Eukaryota</taxon>
        <taxon>Metazoa</taxon>
        <taxon>Spiralia</taxon>
        <taxon>Lophotrochozoa</taxon>
        <taxon>Platyhelminthes</taxon>
        <taxon>Trematoda</taxon>
        <taxon>Digenea</taxon>
        <taxon>Opisthorchiida</taxon>
        <taxon>Opisthorchiata</taxon>
        <taxon>Opisthorchiidae</taxon>
        <taxon>Opisthorchis</taxon>
    </lineage>
</organism>
<dbReference type="EMBL" id="KL596700">
    <property type="protein sequence ID" value="KER28401.1"/>
    <property type="molecule type" value="Genomic_DNA"/>
</dbReference>
<reference evidence="2 3" key="1">
    <citation type="submission" date="2013-11" db="EMBL/GenBank/DDBJ databases">
        <title>Opisthorchis viverrini - life in the bile duct.</title>
        <authorList>
            <person name="Young N.D."/>
            <person name="Nagarajan N."/>
            <person name="Lin S.J."/>
            <person name="Korhonen P.K."/>
            <person name="Jex A.R."/>
            <person name="Hall R.S."/>
            <person name="Safavi-Hemami H."/>
            <person name="Kaewkong W."/>
            <person name="Bertrand D."/>
            <person name="Gao S."/>
            <person name="Seet Q."/>
            <person name="Wongkham S."/>
            <person name="Teh B.T."/>
            <person name="Wongkham C."/>
            <person name="Intapan P.M."/>
            <person name="Maleewong W."/>
            <person name="Yang X."/>
            <person name="Hu M."/>
            <person name="Wang Z."/>
            <person name="Hofmann A."/>
            <person name="Sternberg P.W."/>
            <person name="Tan P."/>
            <person name="Wang J."/>
            <person name="Gasser R.B."/>
        </authorList>
    </citation>
    <scope>NUCLEOTIDE SEQUENCE [LARGE SCALE GENOMIC DNA]</scope>
</reference>
<dbReference type="OrthoDB" id="6227903at2759"/>
<proteinExistence type="predicted"/>
<evidence type="ECO:0000313" key="2">
    <source>
        <dbReference type="EMBL" id="KER28401.1"/>
    </source>
</evidence>
<gene>
    <name evidence="2" type="ORF">T265_04780</name>
</gene>
<dbReference type="RefSeq" id="XP_009167869.1">
    <property type="nucleotide sequence ID" value="XM_009169605.1"/>
</dbReference>
<evidence type="ECO:0000313" key="3">
    <source>
        <dbReference type="Proteomes" id="UP000054324"/>
    </source>
</evidence>
<dbReference type="GO" id="GO:0042981">
    <property type="term" value="P:regulation of apoptotic process"/>
    <property type="evidence" value="ECO:0007669"/>
    <property type="project" value="InterPro"/>
</dbReference>
<dbReference type="AlphaFoldDB" id="A0A074ZMP5"/>
<dbReference type="InterPro" id="IPR036834">
    <property type="entry name" value="Bcl-2-like_sf"/>
</dbReference>
<dbReference type="CTD" id="20318962"/>
<evidence type="ECO:0000256" key="1">
    <source>
        <dbReference type="SAM" id="MobiDB-lite"/>
    </source>
</evidence>
<feature type="compositionally biased region" description="Low complexity" evidence="1">
    <location>
        <begin position="114"/>
        <end position="126"/>
    </location>
</feature>
<name>A0A074ZMP5_OPIVI</name>
<dbReference type="KEGG" id="ovi:T265_04780"/>